<evidence type="ECO:0000313" key="2">
    <source>
        <dbReference type="Proteomes" id="UP000295192"/>
    </source>
</evidence>
<sequence length="134" mass="15888">MAPKKKGKLVDWADDEHFSKDRSIFHIEHTTECPIFQVKADECLTFFQQRIPEREFQLIRNKNGKQVPREGAFEVRVSQNARTSEHLLWSGLNRGPPRRDKFPRYETLVSDVHRVLKKFYADKVVDVDEEEEDM</sequence>
<keyword evidence="2" id="KW-1185">Reference proteome</keyword>
<dbReference type="InterPro" id="IPR052674">
    <property type="entry name" value="SelWTH-like"/>
</dbReference>
<dbReference type="AlphaFoldDB" id="A0A484BSP1"/>
<reference evidence="1 2" key="1">
    <citation type="journal article" date="2019" name="J. Hered.">
        <title>An Improved Genome Assembly for Drosophila navojoa, the Basal Species in the mojavensis Cluster.</title>
        <authorList>
            <person name="Vanderlinde T."/>
            <person name="Dupim E.G."/>
            <person name="Nazario-Yepiz N.O."/>
            <person name="Carvalho A.B."/>
        </authorList>
    </citation>
    <scope>NUCLEOTIDE SEQUENCE [LARGE SCALE GENOMIC DNA]</scope>
    <source>
        <strain evidence="1">Navoj_Jal97</strain>
        <tissue evidence="1">Whole organism</tissue>
    </source>
</reference>
<evidence type="ECO:0000313" key="1">
    <source>
        <dbReference type="EMBL" id="TDG51110.1"/>
    </source>
</evidence>
<dbReference type="EMBL" id="LSRL02000011">
    <property type="protein sequence ID" value="TDG51110.1"/>
    <property type="molecule type" value="Genomic_DNA"/>
</dbReference>
<gene>
    <name evidence="1" type="ORF">AWZ03_002473</name>
</gene>
<dbReference type="KEGG" id="dnv:108653062"/>
<dbReference type="Proteomes" id="UP000295192">
    <property type="component" value="Unassembled WGS sequence"/>
</dbReference>
<accession>A0A484BSP1</accession>
<dbReference type="STRING" id="7232.A0A484BSP1"/>
<dbReference type="OMA" id="RSMIYIE"/>
<dbReference type="OrthoDB" id="1933874at2759"/>
<name>A0A484BSP1_DRONA</name>
<organism evidence="1 2">
    <name type="scientific">Drosophila navojoa</name>
    <name type="common">Fruit fly</name>
    <dbReference type="NCBI Taxonomy" id="7232"/>
    <lineage>
        <taxon>Eukaryota</taxon>
        <taxon>Metazoa</taxon>
        <taxon>Ecdysozoa</taxon>
        <taxon>Arthropoda</taxon>
        <taxon>Hexapoda</taxon>
        <taxon>Insecta</taxon>
        <taxon>Pterygota</taxon>
        <taxon>Neoptera</taxon>
        <taxon>Endopterygota</taxon>
        <taxon>Diptera</taxon>
        <taxon>Brachycera</taxon>
        <taxon>Muscomorpha</taxon>
        <taxon>Ephydroidea</taxon>
        <taxon>Drosophilidae</taxon>
        <taxon>Drosophila</taxon>
    </lineage>
</organism>
<comment type="caution">
    <text evidence="1">The sequence shown here is derived from an EMBL/GenBank/DDBJ whole genome shotgun (WGS) entry which is preliminary data.</text>
</comment>
<dbReference type="GO" id="GO:0005794">
    <property type="term" value="C:Golgi apparatus"/>
    <property type="evidence" value="ECO:0007669"/>
    <property type="project" value="TreeGrafter"/>
</dbReference>
<evidence type="ECO:0008006" key="3">
    <source>
        <dbReference type="Google" id="ProtNLM"/>
    </source>
</evidence>
<protein>
    <recommendedName>
        <fullName evidence="3">Selenoprotein BthD</fullName>
    </recommendedName>
</protein>
<proteinExistence type="predicted"/>
<dbReference type="PANTHER" id="PTHR33638:SF1">
    <property type="entry name" value="SELENOPROTEIN H"/>
    <property type="match status" value="1"/>
</dbReference>
<dbReference type="PANTHER" id="PTHR33638">
    <property type="entry name" value="SELENOPROTEIN H"/>
    <property type="match status" value="1"/>
</dbReference>